<proteinExistence type="inferred from homology"/>
<comment type="caution">
    <text evidence="8">The sequence shown here is derived from an EMBL/GenBank/DDBJ whole genome shotgun (WGS) entry which is preliminary data.</text>
</comment>
<dbReference type="InterPro" id="IPR016032">
    <property type="entry name" value="Sig_transdc_resp-reg_C-effctor"/>
</dbReference>
<dbReference type="EMBL" id="JAAAHS010000766">
    <property type="protein sequence ID" value="NBE57104.1"/>
    <property type="molecule type" value="Genomic_DNA"/>
</dbReference>
<dbReference type="InterPro" id="IPR001867">
    <property type="entry name" value="OmpR/PhoB-type_DNA-bd"/>
</dbReference>
<evidence type="ECO:0000256" key="3">
    <source>
        <dbReference type="ARBA" id="ARBA00023015"/>
    </source>
</evidence>
<protein>
    <submittedName>
        <fullName evidence="8">AfsR/SARP family transcriptional regulator</fullName>
    </submittedName>
</protein>
<evidence type="ECO:0000259" key="7">
    <source>
        <dbReference type="PROSITE" id="PS51755"/>
    </source>
</evidence>
<keyword evidence="4 6" id="KW-0238">DNA-binding</keyword>
<dbReference type="InterPro" id="IPR011990">
    <property type="entry name" value="TPR-like_helical_dom_sf"/>
</dbReference>
<keyword evidence="5" id="KW-0804">Transcription</keyword>
<evidence type="ECO:0000256" key="4">
    <source>
        <dbReference type="ARBA" id="ARBA00023125"/>
    </source>
</evidence>
<feature type="DNA-binding region" description="OmpR/PhoB-type" evidence="6">
    <location>
        <begin position="1"/>
        <end position="90"/>
    </location>
</feature>
<dbReference type="PROSITE" id="PS51755">
    <property type="entry name" value="OMPR_PHOB"/>
    <property type="match status" value="1"/>
</dbReference>
<reference evidence="8" key="1">
    <citation type="submission" date="2020-01" db="EMBL/GenBank/DDBJ databases">
        <title>Whole-genome analyses of novel actinobacteria.</title>
        <authorList>
            <person name="Sahin N."/>
        </authorList>
    </citation>
    <scope>NUCLEOTIDE SEQUENCE</scope>
    <source>
        <strain evidence="8">YC537</strain>
    </source>
</reference>
<dbReference type="SUPFAM" id="SSF46894">
    <property type="entry name" value="C-terminal effector domain of the bipartite response regulators"/>
    <property type="match status" value="1"/>
</dbReference>
<comment type="similarity">
    <text evidence="1">Belongs to the AfsR/DnrI/RedD regulatory family.</text>
</comment>
<evidence type="ECO:0000313" key="9">
    <source>
        <dbReference type="Proteomes" id="UP000598297"/>
    </source>
</evidence>
<dbReference type="Pfam" id="PF00486">
    <property type="entry name" value="Trans_reg_C"/>
    <property type="match status" value="1"/>
</dbReference>
<keyword evidence="3" id="KW-0805">Transcription regulation</keyword>
<dbReference type="PANTHER" id="PTHR35807:SF1">
    <property type="entry name" value="TRANSCRIPTIONAL REGULATOR REDD"/>
    <property type="match status" value="1"/>
</dbReference>
<dbReference type="PANTHER" id="PTHR35807">
    <property type="entry name" value="TRANSCRIPTIONAL REGULATOR REDD-RELATED"/>
    <property type="match status" value="1"/>
</dbReference>
<evidence type="ECO:0000256" key="1">
    <source>
        <dbReference type="ARBA" id="ARBA00005820"/>
    </source>
</evidence>
<organism evidence="8 9">
    <name type="scientific">Streptomyces boluensis</name>
    <dbReference type="NCBI Taxonomy" id="1775135"/>
    <lineage>
        <taxon>Bacteria</taxon>
        <taxon>Bacillati</taxon>
        <taxon>Actinomycetota</taxon>
        <taxon>Actinomycetes</taxon>
        <taxon>Kitasatosporales</taxon>
        <taxon>Streptomycetaceae</taxon>
        <taxon>Streptomyces</taxon>
    </lineage>
</organism>
<dbReference type="GO" id="GO:0003677">
    <property type="term" value="F:DNA binding"/>
    <property type="evidence" value="ECO:0007669"/>
    <property type="project" value="UniProtKB-UniRule"/>
</dbReference>
<evidence type="ECO:0000256" key="2">
    <source>
        <dbReference type="ARBA" id="ARBA00023012"/>
    </source>
</evidence>
<keyword evidence="9" id="KW-1185">Reference proteome</keyword>
<keyword evidence="2" id="KW-0902">Two-component regulatory system</keyword>
<dbReference type="GO" id="GO:0006355">
    <property type="term" value="P:regulation of DNA-templated transcription"/>
    <property type="evidence" value="ECO:0007669"/>
    <property type="project" value="InterPro"/>
</dbReference>
<evidence type="ECO:0000256" key="6">
    <source>
        <dbReference type="PROSITE-ProRule" id="PRU01091"/>
    </source>
</evidence>
<name>A0A964UX69_9ACTN</name>
<feature type="non-terminal residue" evidence="8">
    <location>
        <position position="1"/>
    </location>
</feature>
<evidence type="ECO:0000313" key="8">
    <source>
        <dbReference type="EMBL" id="NBE57104.1"/>
    </source>
</evidence>
<dbReference type="InterPro" id="IPR005158">
    <property type="entry name" value="BTAD"/>
</dbReference>
<dbReference type="Gene3D" id="1.25.40.10">
    <property type="entry name" value="Tetratricopeptide repeat domain"/>
    <property type="match status" value="1"/>
</dbReference>
<dbReference type="AlphaFoldDB" id="A0A964UX69"/>
<dbReference type="InterPro" id="IPR036388">
    <property type="entry name" value="WH-like_DNA-bd_sf"/>
</dbReference>
<sequence length="258" mass="28173">DPDGRTLTGRAEVPVPEAKVRLLLAGLLAHAPHPLSVDRLVELLWAERLPHHPANALQTKVSRLRRVLDAAEPGARDLIVSLPAGYALTVAPDHTDLGCFTSLTTRARAAQDLRTRASLLTRALDLWRGDPFDGVRGGSTRDDDSGDTVVRPVRERLAEERLGAIEDLAEARLALGEHRYLTAELEEAARRNPLRERLRALHLRALYGSGRQAEALTAYAELRELLARELGADPGPQLAALHQAMLRQDPSLSATPPS</sequence>
<dbReference type="InterPro" id="IPR051677">
    <property type="entry name" value="AfsR-DnrI-RedD_regulator"/>
</dbReference>
<feature type="domain" description="OmpR/PhoB-type" evidence="7">
    <location>
        <begin position="1"/>
        <end position="90"/>
    </location>
</feature>
<dbReference type="GO" id="GO:0000160">
    <property type="term" value="P:phosphorelay signal transduction system"/>
    <property type="evidence" value="ECO:0007669"/>
    <property type="project" value="UniProtKB-KW"/>
</dbReference>
<dbReference type="Pfam" id="PF03704">
    <property type="entry name" value="BTAD"/>
    <property type="match status" value="1"/>
</dbReference>
<dbReference type="SMART" id="SM01043">
    <property type="entry name" value="BTAD"/>
    <property type="match status" value="1"/>
</dbReference>
<feature type="non-terminal residue" evidence="8">
    <location>
        <position position="258"/>
    </location>
</feature>
<dbReference type="SMART" id="SM00862">
    <property type="entry name" value="Trans_reg_C"/>
    <property type="match status" value="1"/>
</dbReference>
<dbReference type="Gene3D" id="1.10.10.10">
    <property type="entry name" value="Winged helix-like DNA-binding domain superfamily/Winged helix DNA-binding domain"/>
    <property type="match status" value="1"/>
</dbReference>
<dbReference type="Proteomes" id="UP000598297">
    <property type="component" value="Unassembled WGS sequence"/>
</dbReference>
<dbReference type="OrthoDB" id="4336084at2"/>
<evidence type="ECO:0000256" key="5">
    <source>
        <dbReference type="ARBA" id="ARBA00023163"/>
    </source>
</evidence>
<dbReference type="SUPFAM" id="SSF48452">
    <property type="entry name" value="TPR-like"/>
    <property type="match status" value="1"/>
</dbReference>
<accession>A0A964UX69</accession>
<dbReference type="CDD" id="cd15831">
    <property type="entry name" value="BTAD"/>
    <property type="match status" value="1"/>
</dbReference>
<gene>
    <name evidence="8" type="ORF">GUY60_37990</name>
</gene>